<reference evidence="1 2" key="1">
    <citation type="submission" date="2024-02" db="EMBL/GenBank/DDBJ databases">
        <authorList>
            <person name="Daric V."/>
            <person name="Darras S."/>
        </authorList>
    </citation>
    <scope>NUCLEOTIDE SEQUENCE [LARGE SCALE GENOMIC DNA]</scope>
</reference>
<gene>
    <name evidence="1" type="ORF">CVLEPA_LOCUS22758</name>
</gene>
<protein>
    <submittedName>
        <fullName evidence="1">Uncharacterized protein</fullName>
    </submittedName>
</protein>
<accession>A0ABP0GGV9</accession>
<comment type="caution">
    <text evidence="1">The sequence shown here is derived from an EMBL/GenBank/DDBJ whole genome shotgun (WGS) entry which is preliminary data.</text>
</comment>
<evidence type="ECO:0000313" key="2">
    <source>
        <dbReference type="Proteomes" id="UP001642483"/>
    </source>
</evidence>
<sequence>MEFDGFDVQFSVVQLFEQVDARTLLDLDDSGLQKVHDTMRIPRKFHLSYKGNENKDGREHCPIISSIEIQQGWISWLHKLHTIQMLEKLLPPLNLRGKGYHSQSHAIYQFAGAGTDPTNFAVHKDPGLTQPFLLAVSNSSQPDQYTILQSS</sequence>
<keyword evidence="2" id="KW-1185">Reference proteome</keyword>
<proteinExistence type="predicted"/>
<evidence type="ECO:0000313" key="1">
    <source>
        <dbReference type="EMBL" id="CAK8690121.1"/>
    </source>
</evidence>
<dbReference type="EMBL" id="CAWYQH010000114">
    <property type="protein sequence ID" value="CAK8690121.1"/>
    <property type="molecule type" value="Genomic_DNA"/>
</dbReference>
<dbReference type="Proteomes" id="UP001642483">
    <property type="component" value="Unassembled WGS sequence"/>
</dbReference>
<name>A0ABP0GGV9_CLALP</name>
<organism evidence="1 2">
    <name type="scientific">Clavelina lepadiformis</name>
    <name type="common">Light-bulb sea squirt</name>
    <name type="synonym">Ascidia lepadiformis</name>
    <dbReference type="NCBI Taxonomy" id="159417"/>
    <lineage>
        <taxon>Eukaryota</taxon>
        <taxon>Metazoa</taxon>
        <taxon>Chordata</taxon>
        <taxon>Tunicata</taxon>
        <taxon>Ascidiacea</taxon>
        <taxon>Aplousobranchia</taxon>
        <taxon>Clavelinidae</taxon>
        <taxon>Clavelina</taxon>
    </lineage>
</organism>